<comment type="subcellular location">
    <subcellularLocation>
        <location evidence="5">Cell membrane</location>
        <topology evidence="5">Multi-pass membrane protein</topology>
    </subcellularLocation>
</comment>
<accession>A0A9D5HZQ9</accession>
<evidence type="ECO:0000256" key="3">
    <source>
        <dbReference type="ARBA" id="ARBA00022989"/>
    </source>
</evidence>
<dbReference type="HAMAP" id="MF_01502">
    <property type="entry name" value="UPF0295"/>
    <property type="match status" value="1"/>
</dbReference>
<reference evidence="6 7" key="1">
    <citation type="submission" date="2015-09" db="EMBL/GenBank/DDBJ databases">
        <title>Genome sequencing project for genomic taxonomy and phylogenomics of Bacillus-like bacteria.</title>
        <authorList>
            <person name="Liu B."/>
            <person name="Wang J."/>
            <person name="Zhu Y."/>
            <person name="Liu G."/>
            <person name="Chen Q."/>
            <person name="Chen Z."/>
            <person name="Lan J."/>
            <person name="Che J."/>
            <person name="Ge C."/>
            <person name="Shi H."/>
            <person name="Pan Z."/>
            <person name="Liu X."/>
        </authorList>
    </citation>
    <scope>NUCLEOTIDE SEQUENCE [LARGE SCALE GENOMIC DNA]</scope>
    <source>
        <strain evidence="6 7">DSM 19153</strain>
    </source>
</reference>
<dbReference type="InterPro" id="IPR020912">
    <property type="entry name" value="UPF0295"/>
</dbReference>
<evidence type="ECO:0000313" key="6">
    <source>
        <dbReference type="EMBL" id="KQL59061.1"/>
    </source>
</evidence>
<evidence type="ECO:0000256" key="5">
    <source>
        <dbReference type="HAMAP-Rule" id="MF_01502"/>
    </source>
</evidence>
<feature type="transmembrane region" description="Helical" evidence="5">
    <location>
        <begin position="39"/>
        <end position="61"/>
    </location>
</feature>
<protein>
    <recommendedName>
        <fullName evidence="5">UPF0295 protein AN965_00010</fullName>
    </recommendedName>
</protein>
<dbReference type="EMBL" id="LJJD01000002">
    <property type="protein sequence ID" value="KQL59061.1"/>
    <property type="molecule type" value="Genomic_DNA"/>
</dbReference>
<dbReference type="GO" id="GO:0005886">
    <property type="term" value="C:plasma membrane"/>
    <property type="evidence" value="ECO:0007669"/>
    <property type="project" value="UniProtKB-SubCell"/>
</dbReference>
<keyword evidence="2 5" id="KW-0812">Transmembrane</keyword>
<keyword evidence="7" id="KW-1185">Reference proteome</keyword>
<dbReference type="Pfam" id="PF11023">
    <property type="entry name" value="DUF2614"/>
    <property type="match status" value="1"/>
</dbReference>
<dbReference type="NCBIfam" id="NF002796">
    <property type="entry name" value="PRK02935.1"/>
    <property type="match status" value="1"/>
</dbReference>
<organism evidence="6 7">
    <name type="scientific">Alkalicoccobacillus plakortidis</name>
    <dbReference type="NCBI Taxonomy" id="444060"/>
    <lineage>
        <taxon>Bacteria</taxon>
        <taxon>Bacillati</taxon>
        <taxon>Bacillota</taxon>
        <taxon>Bacilli</taxon>
        <taxon>Bacillales</taxon>
        <taxon>Bacillaceae</taxon>
        <taxon>Alkalicoccobacillus</taxon>
    </lineage>
</organism>
<gene>
    <name evidence="6" type="ORF">AN965_00010</name>
</gene>
<feature type="transmembrane region" description="Helical" evidence="5">
    <location>
        <begin position="12"/>
        <end position="33"/>
    </location>
</feature>
<evidence type="ECO:0000256" key="1">
    <source>
        <dbReference type="ARBA" id="ARBA00022475"/>
    </source>
</evidence>
<evidence type="ECO:0000256" key="4">
    <source>
        <dbReference type="ARBA" id="ARBA00023136"/>
    </source>
</evidence>
<evidence type="ECO:0000313" key="7">
    <source>
        <dbReference type="Proteomes" id="UP000051061"/>
    </source>
</evidence>
<comment type="similarity">
    <text evidence="5">Belongs to the UPF0295 family.</text>
</comment>
<evidence type="ECO:0000256" key="2">
    <source>
        <dbReference type="ARBA" id="ARBA00022692"/>
    </source>
</evidence>
<sequence>MGLKYSNKINKIRTFALSLVFIGILIMYIGIFFRDYPVVMVIAMILGLLAVIGSTVVYFFIGMLSTRAVPVICPSCEKPTKVLGRVDACMHCDQPLTMDRSLEGREFDETYNAKKQTTNQP</sequence>
<dbReference type="Proteomes" id="UP000051061">
    <property type="component" value="Unassembled WGS sequence"/>
</dbReference>
<proteinExistence type="inferred from homology"/>
<keyword evidence="4 5" id="KW-0472">Membrane</keyword>
<dbReference type="AlphaFoldDB" id="A0A9D5HZQ9"/>
<keyword evidence="1 5" id="KW-1003">Cell membrane</keyword>
<keyword evidence="3 5" id="KW-1133">Transmembrane helix</keyword>
<comment type="caution">
    <text evidence="6">The sequence shown here is derived from an EMBL/GenBank/DDBJ whole genome shotgun (WGS) entry which is preliminary data.</text>
</comment>
<name>A0A9D5HZQ9_9BACI</name>